<gene>
    <name evidence="3" type="ORF">ACFFVF_12290</name>
</gene>
<dbReference type="EMBL" id="JBHMEY010000042">
    <property type="protein sequence ID" value="MFB9097300.1"/>
    <property type="molecule type" value="Genomic_DNA"/>
</dbReference>
<dbReference type="Proteomes" id="UP001589607">
    <property type="component" value="Unassembled WGS sequence"/>
</dbReference>
<dbReference type="PROSITE" id="PS51257">
    <property type="entry name" value="PROKAR_LIPOPROTEIN"/>
    <property type="match status" value="1"/>
</dbReference>
<dbReference type="Pfam" id="PF13205">
    <property type="entry name" value="Big_5"/>
    <property type="match status" value="1"/>
</dbReference>
<dbReference type="RefSeq" id="WP_236457785.1">
    <property type="nucleotide sequence ID" value="NZ_CBCSGE010000005.1"/>
</dbReference>
<accession>A0ABV5GR09</accession>
<keyword evidence="4" id="KW-1185">Reference proteome</keyword>
<dbReference type="InterPro" id="IPR032812">
    <property type="entry name" value="SbsA_Ig"/>
</dbReference>
<sequence length="537" mass="61987">MKNIYLILLLLVIGTFTFITSCAKRGTINGGSKDTIAPKITSSSPDNFSTNFSGKEIKIYFNELIKVKDINKQLIISPPLEKKPLIIPQGSASKFISVKLLDELKPNTTYSFNFGQSITDNNEGNPYSQFKYVFSTGTYIDSLVLAGRIKDAYEQKPDNFVSIQLYDATTFQDSTIYKETPLYVTNTLDSLKVFALENLKAGEYRIIALKDKNNNYKYDPKSDKVAFIDESITLPIFNTIYELELFKEKPELKFDRPIQQSNNKFFIGFQGDAKDVKVSAKMGEEEIPFRITRYPEKERDSLQLFFPISKPDSLVITVEKGEYIKSFKTKIKELKLTDSLDINPTQSNLNFRDSYSLKTKTPINTIDKSKIILLNKDSLAIPFEYNYDEFEQKIIFDFKKEESQKYQIELLPGAITDFYSTQNDSLLFTFSTKALSDYGNLNVTVKNIDRFPYILEILTDKGEIIAREARNDDQPIFFESIEPRIYTLRVIYDDNKNNIWDTGSYLEKRQAEQIIYFPKGVDVRANWDVEQEFDLEE</sequence>
<evidence type="ECO:0000313" key="4">
    <source>
        <dbReference type="Proteomes" id="UP001589607"/>
    </source>
</evidence>
<organism evidence="3 4">
    <name type="scientific">Flavobacterium jumunjinense</name>
    <dbReference type="NCBI Taxonomy" id="998845"/>
    <lineage>
        <taxon>Bacteria</taxon>
        <taxon>Pseudomonadati</taxon>
        <taxon>Bacteroidota</taxon>
        <taxon>Flavobacteriia</taxon>
        <taxon>Flavobacteriales</taxon>
        <taxon>Flavobacteriaceae</taxon>
        <taxon>Flavobacterium</taxon>
    </lineage>
</organism>
<evidence type="ECO:0000313" key="3">
    <source>
        <dbReference type="EMBL" id="MFB9097300.1"/>
    </source>
</evidence>
<evidence type="ECO:0000259" key="2">
    <source>
        <dbReference type="Pfam" id="PF13205"/>
    </source>
</evidence>
<name>A0ABV5GR09_9FLAO</name>
<reference evidence="3 4" key="1">
    <citation type="submission" date="2024-09" db="EMBL/GenBank/DDBJ databases">
        <authorList>
            <person name="Sun Q."/>
            <person name="Mori K."/>
        </authorList>
    </citation>
    <scope>NUCLEOTIDE SEQUENCE [LARGE SCALE GENOMIC DNA]</scope>
    <source>
        <strain evidence="3 4">CECT 7955</strain>
    </source>
</reference>
<proteinExistence type="predicted"/>
<comment type="caution">
    <text evidence="3">The sequence shown here is derived from an EMBL/GenBank/DDBJ whole genome shotgun (WGS) entry which is preliminary data.</text>
</comment>
<feature type="domain" description="SbsA Ig-like" evidence="2">
    <location>
        <begin position="34"/>
        <end position="136"/>
    </location>
</feature>
<evidence type="ECO:0000256" key="1">
    <source>
        <dbReference type="ARBA" id="ARBA00022729"/>
    </source>
</evidence>
<protein>
    <submittedName>
        <fullName evidence="3">Ig-like domain-containing protein</fullName>
    </submittedName>
</protein>
<keyword evidence="1" id="KW-0732">Signal</keyword>